<dbReference type="AlphaFoldDB" id="A0A1C3WTK7"/>
<sequence length="57" mass="6182">MHPAALLAPSAEDVRSWAGSYTITITGETWKPYERTVEQPANSVGRQAATAQMSAFE</sequence>
<feature type="compositionally biased region" description="Polar residues" evidence="1">
    <location>
        <begin position="39"/>
        <end position="57"/>
    </location>
</feature>
<evidence type="ECO:0000256" key="1">
    <source>
        <dbReference type="SAM" id="MobiDB-lite"/>
    </source>
</evidence>
<name>A0A1C3WTK7_9HYPH</name>
<reference evidence="3" key="1">
    <citation type="submission" date="2016-08" db="EMBL/GenBank/DDBJ databases">
        <authorList>
            <person name="Varghese N."/>
            <person name="Submissions Spin"/>
        </authorList>
    </citation>
    <scope>NUCLEOTIDE SEQUENCE [LARGE SCALE GENOMIC DNA]</scope>
    <source>
        <strain evidence="3">P1-7</strain>
    </source>
</reference>
<protein>
    <submittedName>
        <fullName evidence="2">Uncharacterized protein</fullName>
    </submittedName>
</protein>
<organism evidence="2 3">
    <name type="scientific">Rhizobium lusitanum</name>
    <dbReference type="NCBI Taxonomy" id="293958"/>
    <lineage>
        <taxon>Bacteria</taxon>
        <taxon>Pseudomonadati</taxon>
        <taxon>Pseudomonadota</taxon>
        <taxon>Alphaproteobacteria</taxon>
        <taxon>Hyphomicrobiales</taxon>
        <taxon>Rhizobiaceae</taxon>
        <taxon>Rhizobium/Agrobacterium group</taxon>
        <taxon>Rhizobium</taxon>
    </lineage>
</organism>
<feature type="region of interest" description="Disordered" evidence="1">
    <location>
        <begin position="38"/>
        <end position="57"/>
    </location>
</feature>
<evidence type="ECO:0000313" key="3">
    <source>
        <dbReference type="Proteomes" id="UP000199205"/>
    </source>
</evidence>
<dbReference type="EMBL" id="FMAF01000017">
    <property type="protein sequence ID" value="SCB43329.1"/>
    <property type="molecule type" value="Genomic_DNA"/>
</dbReference>
<gene>
    <name evidence="2" type="ORF">GA0061101_11729</name>
</gene>
<dbReference type="Proteomes" id="UP000199205">
    <property type="component" value="Unassembled WGS sequence"/>
</dbReference>
<proteinExistence type="predicted"/>
<accession>A0A1C3WTK7</accession>
<dbReference type="RefSeq" id="WP_245297573.1">
    <property type="nucleotide sequence ID" value="NZ_FMAF01000017.1"/>
</dbReference>
<evidence type="ECO:0000313" key="2">
    <source>
        <dbReference type="EMBL" id="SCB43329.1"/>
    </source>
</evidence>